<sequence>MIPLSTICNAAVLCALSSSSLKDECLDYVKEFLKEHDHNNNISNNSNARLTVMEKDKPNEATFNYKDRMKRHMSRTRTEFSISTKYVNGFELLECQAAQDYEFCHDFHHHHSSFLGFSSSESKNRNMVGVCDVISRLRKSLHSSDREKQSDKISLVITLMSPRILFDDPCDIFTDSFYCLNQKL</sequence>
<organism evidence="1 2">
    <name type="scientific">Orchesella dallaii</name>
    <dbReference type="NCBI Taxonomy" id="48710"/>
    <lineage>
        <taxon>Eukaryota</taxon>
        <taxon>Metazoa</taxon>
        <taxon>Ecdysozoa</taxon>
        <taxon>Arthropoda</taxon>
        <taxon>Hexapoda</taxon>
        <taxon>Collembola</taxon>
        <taxon>Entomobryomorpha</taxon>
        <taxon>Entomobryoidea</taxon>
        <taxon>Orchesellidae</taxon>
        <taxon>Orchesellinae</taxon>
        <taxon>Orchesella</taxon>
    </lineage>
</organism>
<evidence type="ECO:0000313" key="2">
    <source>
        <dbReference type="Proteomes" id="UP001642540"/>
    </source>
</evidence>
<accession>A0ABP1QKM4</accession>
<protein>
    <submittedName>
        <fullName evidence="1">Uncharacterized protein</fullName>
    </submittedName>
</protein>
<proteinExistence type="predicted"/>
<keyword evidence="2" id="KW-1185">Reference proteome</keyword>
<comment type="caution">
    <text evidence="1">The sequence shown here is derived from an EMBL/GenBank/DDBJ whole genome shotgun (WGS) entry which is preliminary data.</text>
</comment>
<dbReference type="EMBL" id="CAXLJM020000033">
    <property type="protein sequence ID" value="CAL8102173.1"/>
    <property type="molecule type" value="Genomic_DNA"/>
</dbReference>
<gene>
    <name evidence="1" type="ORF">ODALV1_LOCUS11071</name>
</gene>
<name>A0ABP1QKM4_9HEXA</name>
<dbReference type="Proteomes" id="UP001642540">
    <property type="component" value="Unassembled WGS sequence"/>
</dbReference>
<evidence type="ECO:0000313" key="1">
    <source>
        <dbReference type="EMBL" id="CAL8102173.1"/>
    </source>
</evidence>
<reference evidence="1 2" key="1">
    <citation type="submission" date="2024-08" db="EMBL/GenBank/DDBJ databases">
        <authorList>
            <person name="Cucini C."/>
            <person name="Frati F."/>
        </authorList>
    </citation>
    <scope>NUCLEOTIDE SEQUENCE [LARGE SCALE GENOMIC DNA]</scope>
</reference>